<dbReference type="CDD" id="cd03477">
    <property type="entry name" value="Rieske_YhfW_C"/>
    <property type="match status" value="1"/>
</dbReference>
<dbReference type="GO" id="GO:0046872">
    <property type="term" value="F:metal ion binding"/>
    <property type="evidence" value="ECO:0007669"/>
    <property type="project" value="UniProtKB-KW"/>
</dbReference>
<evidence type="ECO:0000313" key="8">
    <source>
        <dbReference type="EMBL" id="UTF53975.1"/>
    </source>
</evidence>
<keyword evidence="5" id="KW-1015">Disulfide bond</keyword>
<dbReference type="RefSeq" id="WP_254158487.1">
    <property type="nucleotide sequence ID" value="NZ_CP100355.1"/>
</dbReference>
<dbReference type="GO" id="GO:0016020">
    <property type="term" value="C:membrane"/>
    <property type="evidence" value="ECO:0007669"/>
    <property type="project" value="InterPro"/>
</dbReference>
<dbReference type="Gene3D" id="3.30.9.10">
    <property type="entry name" value="D-Amino Acid Oxidase, subunit A, domain 2"/>
    <property type="match status" value="1"/>
</dbReference>
<sequence length="516" mass="56453">MVEPPPFHDDETLPGEPTSPWLTTTPDATYPALEGNATADVCIVGAGITGLSTAYELRERGHSVIVLERDRIASGVTGKSTAKVTSQHGLCYDHLRREFGRETARTYAGVNEAAIDTVESRVEELDIDCGFERQPSYCYGDDPDEFRREADAARQVGLPASFVKSVPPFERAAAAVKFDDQAWFHPRKYLLGLASALETEDGVRIHERTRVTDVSPGNQPRVETEGGTVRAKQVVLATGFPLLDRVGFFTRLYPKRSYVLGVRLEDEPPEGMYYRDDDPYRSVRTYCDDDETLLLVGGENHKTGQGGSTADRYRRLAHWTREHFPVASIEYRWSTQDYVSVDSVPFVGPAGPGAKHVLVATGFGGWGMTNGTAAGQLLAETIAGDAPTPRALETFDPLRFTPKPSLPKTLTENADAASQFVTDWARTLLSPAVASIESGEGRVLRRGPKPVAAARDDEGDLHAVSAVCTHTYCVVDWNDAECTWDCPCHGSRFSPDGTLLEGPATEDLEPTSRDLE</sequence>
<dbReference type="EMBL" id="CP100355">
    <property type="protein sequence ID" value="UTF53975.1"/>
    <property type="molecule type" value="Genomic_DNA"/>
</dbReference>
<dbReference type="InterPro" id="IPR017941">
    <property type="entry name" value="Rieske_2Fe-2S"/>
</dbReference>
<gene>
    <name evidence="8" type="ORF">NGM29_01425</name>
</gene>
<protein>
    <submittedName>
        <fullName evidence="8">FAD-dependent oxidoreductase</fullName>
    </submittedName>
</protein>
<dbReference type="Gene3D" id="2.102.10.10">
    <property type="entry name" value="Rieske [2Fe-2S] iron-sulphur domain"/>
    <property type="match status" value="1"/>
</dbReference>
<evidence type="ECO:0000259" key="7">
    <source>
        <dbReference type="PROSITE" id="PS51296"/>
    </source>
</evidence>
<evidence type="ECO:0000256" key="6">
    <source>
        <dbReference type="SAM" id="MobiDB-lite"/>
    </source>
</evidence>
<dbReference type="InterPro" id="IPR006076">
    <property type="entry name" value="FAD-dep_OxRdtase"/>
</dbReference>
<evidence type="ECO:0000256" key="1">
    <source>
        <dbReference type="ARBA" id="ARBA00022714"/>
    </source>
</evidence>
<feature type="domain" description="Rieske" evidence="7">
    <location>
        <begin position="428"/>
        <end position="516"/>
    </location>
</feature>
<dbReference type="PROSITE" id="PS51296">
    <property type="entry name" value="RIESKE"/>
    <property type="match status" value="1"/>
</dbReference>
<accession>A0A9E7NBN6</accession>
<evidence type="ECO:0000256" key="5">
    <source>
        <dbReference type="ARBA" id="ARBA00023157"/>
    </source>
</evidence>
<feature type="compositionally biased region" description="Basic and acidic residues" evidence="6">
    <location>
        <begin position="1"/>
        <end position="11"/>
    </location>
</feature>
<proteinExistence type="predicted"/>
<dbReference type="SUPFAM" id="SSF51905">
    <property type="entry name" value="FAD/NAD(P)-binding domain"/>
    <property type="match status" value="1"/>
</dbReference>
<feature type="region of interest" description="Disordered" evidence="6">
    <location>
        <begin position="1"/>
        <end position="22"/>
    </location>
</feature>
<evidence type="ECO:0000313" key="9">
    <source>
        <dbReference type="Proteomes" id="UP001056855"/>
    </source>
</evidence>
<keyword evidence="4" id="KW-0411">Iron-sulfur</keyword>
<dbReference type="AlphaFoldDB" id="A0A9E7NBN6"/>
<evidence type="ECO:0000256" key="4">
    <source>
        <dbReference type="ARBA" id="ARBA00023014"/>
    </source>
</evidence>
<organism evidence="8 9">
    <name type="scientific">Natronosalvus rutilus</name>
    <dbReference type="NCBI Taxonomy" id="2953753"/>
    <lineage>
        <taxon>Archaea</taxon>
        <taxon>Methanobacteriati</taxon>
        <taxon>Methanobacteriota</taxon>
        <taxon>Stenosarchaea group</taxon>
        <taxon>Halobacteria</taxon>
        <taxon>Halobacteriales</taxon>
        <taxon>Natrialbaceae</taxon>
        <taxon>Natronosalvus</taxon>
    </lineage>
</organism>
<dbReference type="PRINTS" id="PR00162">
    <property type="entry name" value="RIESKE"/>
</dbReference>
<dbReference type="InterPro" id="IPR005805">
    <property type="entry name" value="Rieske_Fe-S_prot_C"/>
</dbReference>
<dbReference type="SUPFAM" id="SSF50022">
    <property type="entry name" value="ISP domain"/>
    <property type="match status" value="1"/>
</dbReference>
<dbReference type="Gene3D" id="3.50.50.60">
    <property type="entry name" value="FAD/NAD(P)-binding domain"/>
    <property type="match status" value="1"/>
</dbReference>
<dbReference type="InterPro" id="IPR036922">
    <property type="entry name" value="Rieske_2Fe-2S_sf"/>
</dbReference>
<dbReference type="Pfam" id="PF00355">
    <property type="entry name" value="Rieske"/>
    <property type="match status" value="1"/>
</dbReference>
<evidence type="ECO:0000256" key="2">
    <source>
        <dbReference type="ARBA" id="ARBA00022723"/>
    </source>
</evidence>
<evidence type="ECO:0000256" key="3">
    <source>
        <dbReference type="ARBA" id="ARBA00023004"/>
    </source>
</evidence>
<keyword evidence="1" id="KW-0001">2Fe-2S</keyword>
<dbReference type="GO" id="GO:0005737">
    <property type="term" value="C:cytoplasm"/>
    <property type="evidence" value="ECO:0007669"/>
    <property type="project" value="TreeGrafter"/>
</dbReference>
<name>A0A9E7NBN6_9EURY</name>
<reference evidence="8" key="1">
    <citation type="submission" date="2022-06" db="EMBL/GenBank/DDBJ databases">
        <title>Diverse halophilic archaea isolated from saline environments.</title>
        <authorList>
            <person name="Cui H.-L."/>
        </authorList>
    </citation>
    <scope>NUCLEOTIDE SEQUENCE</scope>
    <source>
        <strain evidence="8">WLHS1</strain>
    </source>
</reference>
<dbReference type="KEGG" id="sawl:NGM29_01425"/>
<dbReference type="Proteomes" id="UP001056855">
    <property type="component" value="Chromosome"/>
</dbReference>
<dbReference type="GO" id="GO:0051537">
    <property type="term" value="F:2 iron, 2 sulfur cluster binding"/>
    <property type="evidence" value="ECO:0007669"/>
    <property type="project" value="UniProtKB-KW"/>
</dbReference>
<feature type="region of interest" description="Disordered" evidence="6">
    <location>
        <begin position="495"/>
        <end position="516"/>
    </location>
</feature>
<dbReference type="GeneID" id="73288665"/>
<dbReference type="InterPro" id="IPR036188">
    <property type="entry name" value="FAD/NAD-bd_sf"/>
</dbReference>
<dbReference type="PANTHER" id="PTHR13847:SF274">
    <property type="entry name" value="RIESKE 2FE-2S IRON-SULFUR PROTEIN YHFW-RELATED"/>
    <property type="match status" value="1"/>
</dbReference>
<keyword evidence="9" id="KW-1185">Reference proteome</keyword>
<dbReference type="Pfam" id="PF01266">
    <property type="entry name" value="DAO"/>
    <property type="match status" value="1"/>
</dbReference>
<keyword evidence="3" id="KW-0408">Iron</keyword>
<dbReference type="InterPro" id="IPR038010">
    <property type="entry name" value="YhfW_C"/>
</dbReference>
<keyword evidence="2" id="KW-0479">Metal-binding</keyword>
<dbReference type="PANTHER" id="PTHR13847">
    <property type="entry name" value="SARCOSINE DEHYDROGENASE-RELATED"/>
    <property type="match status" value="1"/>
</dbReference>